<reference evidence="2 3" key="1">
    <citation type="journal article" date="2024" name="Genome Biol. Evol.">
        <title>Chromosome-level genome assembly of the viviparous eelpout Zoarces viviparus.</title>
        <authorList>
            <person name="Fuhrmann N."/>
            <person name="Brasseur M.V."/>
            <person name="Bakowski C.E."/>
            <person name="Podsiadlowski L."/>
            <person name="Prost S."/>
            <person name="Krehenwinkel H."/>
            <person name="Mayer C."/>
        </authorList>
    </citation>
    <scope>NUCLEOTIDE SEQUENCE [LARGE SCALE GENOMIC DNA]</scope>
    <source>
        <strain evidence="2">NO-MEL_2022_Ind0_liver</strain>
    </source>
</reference>
<comment type="caution">
    <text evidence="2">The sequence shown here is derived from an EMBL/GenBank/DDBJ whole genome shotgun (WGS) entry which is preliminary data.</text>
</comment>
<feature type="compositionally biased region" description="Polar residues" evidence="1">
    <location>
        <begin position="1"/>
        <end position="11"/>
    </location>
</feature>
<dbReference type="Proteomes" id="UP001488805">
    <property type="component" value="Unassembled WGS sequence"/>
</dbReference>
<name>A0AAW1FVL0_ZOAVI</name>
<organism evidence="2 3">
    <name type="scientific">Zoarces viviparus</name>
    <name type="common">Viviparous eelpout</name>
    <name type="synonym">Blennius viviparus</name>
    <dbReference type="NCBI Taxonomy" id="48416"/>
    <lineage>
        <taxon>Eukaryota</taxon>
        <taxon>Metazoa</taxon>
        <taxon>Chordata</taxon>
        <taxon>Craniata</taxon>
        <taxon>Vertebrata</taxon>
        <taxon>Euteleostomi</taxon>
        <taxon>Actinopterygii</taxon>
        <taxon>Neopterygii</taxon>
        <taxon>Teleostei</taxon>
        <taxon>Neoteleostei</taxon>
        <taxon>Acanthomorphata</taxon>
        <taxon>Eupercaria</taxon>
        <taxon>Perciformes</taxon>
        <taxon>Cottioidei</taxon>
        <taxon>Zoarcales</taxon>
        <taxon>Zoarcidae</taxon>
        <taxon>Zoarcinae</taxon>
        <taxon>Zoarces</taxon>
    </lineage>
</organism>
<dbReference type="AlphaFoldDB" id="A0AAW1FVL0"/>
<accession>A0AAW1FVL0</accession>
<evidence type="ECO:0000313" key="3">
    <source>
        <dbReference type="Proteomes" id="UP001488805"/>
    </source>
</evidence>
<keyword evidence="3" id="KW-1185">Reference proteome</keyword>
<dbReference type="EMBL" id="JBCEZU010000023">
    <property type="protein sequence ID" value="KAK9538952.1"/>
    <property type="molecule type" value="Genomic_DNA"/>
</dbReference>
<feature type="compositionally biased region" description="Basic and acidic residues" evidence="1">
    <location>
        <begin position="42"/>
        <end position="54"/>
    </location>
</feature>
<proteinExistence type="predicted"/>
<gene>
    <name evidence="2" type="ORF">VZT92_004091</name>
</gene>
<protein>
    <submittedName>
        <fullName evidence="2">Uncharacterized protein</fullName>
    </submittedName>
</protein>
<sequence length="101" mass="10969">MTAQSRQQSSRIKGHRRAAGRVDSTRNRGASGRTAEKQQLPRGDRIAVSGDERQGQCGSQQADRGEEAAEICDTSPPGPTALSPPYHPANTMVDAFMFDLW</sequence>
<feature type="region of interest" description="Disordered" evidence="1">
    <location>
        <begin position="1"/>
        <end position="88"/>
    </location>
</feature>
<evidence type="ECO:0000313" key="2">
    <source>
        <dbReference type="EMBL" id="KAK9538952.1"/>
    </source>
</evidence>
<evidence type="ECO:0000256" key="1">
    <source>
        <dbReference type="SAM" id="MobiDB-lite"/>
    </source>
</evidence>